<dbReference type="STRING" id="485916.Dtox_3516"/>
<dbReference type="EMBL" id="CP001720">
    <property type="protein sequence ID" value="ACV64233.1"/>
    <property type="molecule type" value="Genomic_DNA"/>
</dbReference>
<reference evidence="1 2" key="1">
    <citation type="journal article" date="2009" name="Stand. Genomic Sci.">
        <title>Complete genome sequence of Desulfotomaculum acetoxidans type strain (5575).</title>
        <authorList>
            <person name="Spring S."/>
            <person name="Lapidus A."/>
            <person name="Schroder M."/>
            <person name="Gleim D."/>
            <person name="Sims D."/>
            <person name="Meincke L."/>
            <person name="Glavina Del Rio T."/>
            <person name="Tice H."/>
            <person name="Copeland A."/>
            <person name="Cheng J.F."/>
            <person name="Lucas S."/>
            <person name="Chen F."/>
            <person name="Nolan M."/>
            <person name="Bruce D."/>
            <person name="Goodwin L."/>
            <person name="Pitluck S."/>
            <person name="Ivanova N."/>
            <person name="Mavromatis K."/>
            <person name="Mikhailova N."/>
            <person name="Pati A."/>
            <person name="Chen A."/>
            <person name="Palaniappan K."/>
            <person name="Land M."/>
            <person name="Hauser L."/>
            <person name="Chang Y.J."/>
            <person name="Jeffries C.D."/>
            <person name="Chain P."/>
            <person name="Saunders E."/>
            <person name="Brettin T."/>
            <person name="Detter J.C."/>
            <person name="Goker M."/>
            <person name="Bristow J."/>
            <person name="Eisen J.A."/>
            <person name="Markowitz V."/>
            <person name="Hugenholtz P."/>
            <person name="Kyrpides N.C."/>
            <person name="Klenk H.P."/>
            <person name="Han C."/>
        </authorList>
    </citation>
    <scope>NUCLEOTIDE SEQUENCE [LARGE SCALE GENOMIC DNA]</scope>
    <source>
        <strain evidence="2">ATCC 49208 / DSM 771 / VKM B-1644</strain>
    </source>
</reference>
<organism evidence="1 2">
    <name type="scientific">Desulfofarcimen acetoxidans (strain ATCC 49208 / DSM 771 / KCTC 5769 / VKM B-1644 / 5575)</name>
    <name type="common">Desulfotomaculum acetoxidans</name>
    <dbReference type="NCBI Taxonomy" id="485916"/>
    <lineage>
        <taxon>Bacteria</taxon>
        <taxon>Bacillati</taxon>
        <taxon>Bacillota</taxon>
        <taxon>Clostridia</taxon>
        <taxon>Eubacteriales</taxon>
        <taxon>Peptococcaceae</taxon>
        <taxon>Desulfofarcimen</taxon>
    </lineage>
</organism>
<dbReference type="OrthoDB" id="4239190at2"/>
<dbReference type="HOGENOM" id="CLU_1872068_0_0_9"/>
<proteinExistence type="predicted"/>
<keyword evidence="2" id="KW-1185">Reference proteome</keyword>
<dbReference type="RefSeq" id="WP_015758923.1">
    <property type="nucleotide sequence ID" value="NC_013216.1"/>
</dbReference>
<gene>
    <name evidence="1" type="ordered locus">Dtox_3516</name>
</gene>
<evidence type="ECO:0000313" key="1">
    <source>
        <dbReference type="EMBL" id="ACV64233.1"/>
    </source>
</evidence>
<accession>C8VVU6</accession>
<dbReference type="AlphaFoldDB" id="C8VVU6"/>
<protein>
    <recommendedName>
        <fullName evidence="3">RiboL-PSP-HEPN domain-containing protein</fullName>
    </recommendedName>
</protein>
<dbReference type="KEGG" id="dae:Dtox_3516"/>
<dbReference type="eggNOG" id="ENOG5030MDV">
    <property type="taxonomic scope" value="Bacteria"/>
</dbReference>
<name>C8VVU6_DESAS</name>
<evidence type="ECO:0008006" key="3">
    <source>
        <dbReference type="Google" id="ProtNLM"/>
    </source>
</evidence>
<sequence>MAKKLLDNAVKEWRNNRVHLTVASILGHFGAIQTSDKISTKIFDAIKRFEKERIAQNNGIKEVDIIKLFKPLGIEKDQIDAALLSTLDSYGGDRGFTAHSSAKTHQPIDPRTELRTVEIILDGLKDFDAEIIKLIS</sequence>
<evidence type="ECO:0000313" key="2">
    <source>
        <dbReference type="Proteomes" id="UP000002217"/>
    </source>
</evidence>
<dbReference type="Proteomes" id="UP000002217">
    <property type="component" value="Chromosome"/>
</dbReference>